<gene>
    <name evidence="2 3" type="primary">cutC</name>
    <name evidence="3" type="ORF">PSET11_01555</name>
</gene>
<dbReference type="Proteomes" id="UP000280861">
    <property type="component" value="Unassembled WGS sequence"/>
</dbReference>
<organism evidence="3 4">
    <name type="scientific">Arthrobacter ulcerisalmonis</name>
    <dbReference type="NCBI Taxonomy" id="2483813"/>
    <lineage>
        <taxon>Bacteria</taxon>
        <taxon>Bacillati</taxon>
        <taxon>Actinomycetota</taxon>
        <taxon>Actinomycetes</taxon>
        <taxon>Micrococcales</taxon>
        <taxon>Micrococcaceae</taxon>
        <taxon>Arthrobacter</taxon>
    </lineage>
</organism>
<sequence length="250" mass="25141">MAGPLATVPVLELAVEGVSGVRLAASVGAARVELCAALSETEGITPSIGTVAQACEIGLPVHVLVRPRSGDFTYSAAEFDVLERDVVAVIRAGAVGIVVGVIAADGGPDVRATRRLAAAAREQYPAAEVTFHRAFDTVLASGFDAAEALRRLAESGVDRVLTSGGATDCAAGLATLGELVALGREHAPSVQVMAGGGVTPEIVPALVRSGVHAVHTSARPRGLGAARTDQPDLAFARSIATALTLGGPVS</sequence>
<dbReference type="PANTHER" id="PTHR12598:SF0">
    <property type="entry name" value="COPPER HOMEOSTASIS PROTEIN CUTC HOMOLOG"/>
    <property type="match status" value="1"/>
</dbReference>
<dbReference type="RefSeq" id="WP_124091508.1">
    <property type="nucleotide sequence ID" value="NZ_CBCRYA010000012.1"/>
</dbReference>
<accession>A0A3P5X2G9</accession>
<comment type="similarity">
    <text evidence="1 2">Belongs to the CutC family.</text>
</comment>
<dbReference type="Pfam" id="PF03932">
    <property type="entry name" value="CutC"/>
    <property type="match status" value="1"/>
</dbReference>
<evidence type="ECO:0000256" key="1">
    <source>
        <dbReference type="ARBA" id="ARBA00007768"/>
    </source>
</evidence>
<dbReference type="HAMAP" id="MF_00795">
    <property type="entry name" value="CutC"/>
    <property type="match status" value="1"/>
</dbReference>
<dbReference type="GO" id="GO:0005507">
    <property type="term" value="F:copper ion binding"/>
    <property type="evidence" value="ECO:0007669"/>
    <property type="project" value="TreeGrafter"/>
</dbReference>
<evidence type="ECO:0000313" key="3">
    <source>
        <dbReference type="EMBL" id="VDC25470.1"/>
    </source>
</evidence>
<dbReference type="PANTHER" id="PTHR12598">
    <property type="entry name" value="COPPER HOMEOSTASIS PROTEIN CUTC"/>
    <property type="match status" value="1"/>
</dbReference>
<dbReference type="EMBL" id="UXAU01000021">
    <property type="protein sequence ID" value="VDC25470.1"/>
    <property type="molecule type" value="Genomic_DNA"/>
</dbReference>
<dbReference type="InterPro" id="IPR005627">
    <property type="entry name" value="CutC-like"/>
</dbReference>
<comment type="caution">
    <text evidence="2">Once thought to be involved in copper homeostasis, experiments in E.coli have shown this is not the case.</text>
</comment>
<dbReference type="InterPro" id="IPR036822">
    <property type="entry name" value="CutC-like_dom_sf"/>
</dbReference>
<dbReference type="SUPFAM" id="SSF110395">
    <property type="entry name" value="CutC-like"/>
    <property type="match status" value="1"/>
</dbReference>
<protein>
    <recommendedName>
        <fullName evidence="2">PF03932 family protein CutC</fullName>
    </recommendedName>
</protein>
<comment type="subcellular location">
    <subcellularLocation>
        <location evidence="2">Cytoplasm</location>
    </subcellularLocation>
</comment>
<proteinExistence type="inferred from homology"/>
<keyword evidence="2" id="KW-0963">Cytoplasm</keyword>
<evidence type="ECO:0000313" key="4">
    <source>
        <dbReference type="Proteomes" id="UP000280861"/>
    </source>
</evidence>
<dbReference type="AlphaFoldDB" id="A0A3P5X2G9"/>
<reference evidence="3 4" key="1">
    <citation type="submission" date="2018-11" db="EMBL/GenBank/DDBJ databases">
        <authorList>
            <person name="Criscuolo A."/>
        </authorList>
    </citation>
    <scope>NUCLEOTIDE SEQUENCE [LARGE SCALE GENOMIC DNA]</scope>
    <source>
        <strain evidence="3">AT11b</strain>
    </source>
</reference>
<name>A0A3P5X2G9_9MICC</name>
<dbReference type="Gene3D" id="3.20.20.380">
    <property type="entry name" value="Copper homeostasis (CutC) domain"/>
    <property type="match status" value="1"/>
</dbReference>
<dbReference type="GO" id="GO:0005737">
    <property type="term" value="C:cytoplasm"/>
    <property type="evidence" value="ECO:0007669"/>
    <property type="project" value="UniProtKB-SubCell"/>
</dbReference>
<keyword evidence="4" id="KW-1185">Reference proteome</keyword>
<evidence type="ECO:0000256" key="2">
    <source>
        <dbReference type="HAMAP-Rule" id="MF_00795"/>
    </source>
</evidence>
<dbReference type="OrthoDB" id="9815677at2"/>